<protein>
    <submittedName>
        <fullName evidence="3">Uncharacterized protein</fullName>
    </submittedName>
</protein>
<feature type="region of interest" description="Disordered" evidence="2">
    <location>
        <begin position="1260"/>
        <end position="1352"/>
    </location>
</feature>
<feature type="compositionally biased region" description="Basic and acidic residues" evidence="2">
    <location>
        <begin position="577"/>
        <end position="606"/>
    </location>
</feature>
<feature type="compositionally biased region" description="Basic residues" evidence="2">
    <location>
        <begin position="323"/>
        <end position="333"/>
    </location>
</feature>
<feature type="compositionally biased region" description="Basic residues" evidence="2">
    <location>
        <begin position="2156"/>
        <end position="2167"/>
    </location>
</feature>
<dbReference type="EMBL" id="UNSH01000046">
    <property type="protein sequence ID" value="SZF03097.1"/>
    <property type="molecule type" value="Genomic_DNA"/>
</dbReference>
<reference evidence="3 4" key="1">
    <citation type="submission" date="2017-11" db="EMBL/GenBank/DDBJ databases">
        <authorList>
            <person name="Kracher B."/>
        </authorList>
    </citation>
    <scope>NUCLEOTIDE SEQUENCE [LARGE SCALE GENOMIC DNA]</scope>
    <source>
        <strain evidence="3 4">RACE1</strain>
    </source>
</reference>
<dbReference type="PANTHER" id="PTHR40641">
    <property type="entry name" value="INVOLUCRIN REPEAT PROTEIN (AFU_ORTHOLOGUE AFUA_2G08060)"/>
    <property type="match status" value="1"/>
</dbReference>
<accession>A0A383UT86</accession>
<evidence type="ECO:0000313" key="4">
    <source>
        <dbReference type="Proteomes" id="UP000275772"/>
    </source>
</evidence>
<feature type="region of interest" description="Disordered" evidence="2">
    <location>
        <begin position="1986"/>
        <end position="2026"/>
    </location>
</feature>
<dbReference type="Proteomes" id="UP000275772">
    <property type="component" value="Unassembled WGS sequence"/>
</dbReference>
<feature type="compositionally biased region" description="Basic and acidic residues" evidence="2">
    <location>
        <begin position="1559"/>
        <end position="1583"/>
    </location>
</feature>
<feature type="compositionally biased region" description="Low complexity" evidence="2">
    <location>
        <begin position="3056"/>
        <end position="3073"/>
    </location>
</feature>
<feature type="region of interest" description="Disordered" evidence="2">
    <location>
        <begin position="521"/>
        <end position="606"/>
    </location>
</feature>
<feature type="region of interest" description="Disordered" evidence="2">
    <location>
        <begin position="675"/>
        <end position="767"/>
    </location>
</feature>
<proteinExistence type="predicted"/>
<feature type="compositionally biased region" description="Basic and acidic residues" evidence="2">
    <location>
        <begin position="521"/>
        <end position="530"/>
    </location>
</feature>
<gene>
    <name evidence="3" type="ORF">BLGHR1_13886</name>
</gene>
<evidence type="ECO:0000256" key="2">
    <source>
        <dbReference type="SAM" id="MobiDB-lite"/>
    </source>
</evidence>
<feature type="region of interest" description="Disordered" evidence="2">
    <location>
        <begin position="3230"/>
        <end position="3261"/>
    </location>
</feature>
<organism evidence="3 4">
    <name type="scientific">Blumeria hordei</name>
    <name type="common">Barley powdery mildew</name>
    <name type="synonym">Blumeria graminis f. sp. hordei</name>
    <dbReference type="NCBI Taxonomy" id="2867405"/>
    <lineage>
        <taxon>Eukaryota</taxon>
        <taxon>Fungi</taxon>
        <taxon>Dikarya</taxon>
        <taxon>Ascomycota</taxon>
        <taxon>Pezizomycotina</taxon>
        <taxon>Leotiomycetes</taxon>
        <taxon>Erysiphales</taxon>
        <taxon>Erysiphaceae</taxon>
        <taxon>Blumeria</taxon>
    </lineage>
</organism>
<feature type="coiled-coil region" evidence="1">
    <location>
        <begin position="3325"/>
        <end position="3405"/>
    </location>
</feature>
<feature type="region of interest" description="Disordered" evidence="2">
    <location>
        <begin position="241"/>
        <end position="261"/>
    </location>
</feature>
<feature type="compositionally biased region" description="Basic and acidic residues" evidence="2">
    <location>
        <begin position="3131"/>
        <end position="3148"/>
    </location>
</feature>
<feature type="compositionally biased region" description="Low complexity" evidence="2">
    <location>
        <begin position="50"/>
        <end position="61"/>
    </location>
</feature>
<feature type="compositionally biased region" description="Basic and acidic residues" evidence="2">
    <location>
        <begin position="1325"/>
        <end position="1349"/>
    </location>
</feature>
<feature type="compositionally biased region" description="Basic and acidic residues" evidence="2">
    <location>
        <begin position="740"/>
        <end position="764"/>
    </location>
</feature>
<feature type="region of interest" description="Disordered" evidence="2">
    <location>
        <begin position="3015"/>
        <end position="3078"/>
    </location>
</feature>
<feature type="region of interest" description="Disordered" evidence="2">
    <location>
        <begin position="40"/>
        <end position="61"/>
    </location>
</feature>
<feature type="region of interest" description="Disordered" evidence="2">
    <location>
        <begin position="3299"/>
        <end position="3321"/>
    </location>
</feature>
<feature type="region of interest" description="Disordered" evidence="2">
    <location>
        <begin position="2332"/>
        <end position="2392"/>
    </location>
</feature>
<keyword evidence="1" id="KW-0175">Coiled coil</keyword>
<feature type="compositionally biased region" description="Basic and acidic residues" evidence="2">
    <location>
        <begin position="896"/>
        <end position="920"/>
    </location>
</feature>
<feature type="region of interest" description="Disordered" evidence="2">
    <location>
        <begin position="1950"/>
        <end position="1971"/>
    </location>
</feature>
<feature type="region of interest" description="Disordered" evidence="2">
    <location>
        <begin position="2123"/>
        <end position="2180"/>
    </location>
</feature>
<feature type="compositionally biased region" description="Basic and acidic residues" evidence="2">
    <location>
        <begin position="1598"/>
        <end position="1620"/>
    </location>
</feature>
<feature type="compositionally biased region" description="Basic and acidic residues" evidence="2">
    <location>
        <begin position="2332"/>
        <end position="2346"/>
    </location>
</feature>
<feature type="compositionally biased region" description="Basic and acidic residues" evidence="2">
    <location>
        <begin position="2002"/>
        <end position="2017"/>
    </location>
</feature>
<feature type="region of interest" description="Disordered" evidence="2">
    <location>
        <begin position="129"/>
        <end position="164"/>
    </location>
</feature>
<feature type="compositionally biased region" description="Polar residues" evidence="2">
    <location>
        <begin position="295"/>
        <end position="311"/>
    </location>
</feature>
<feature type="compositionally biased region" description="Basic and acidic residues" evidence="2">
    <location>
        <begin position="545"/>
        <end position="569"/>
    </location>
</feature>
<feature type="compositionally biased region" description="Basic and acidic residues" evidence="2">
    <location>
        <begin position="1091"/>
        <end position="1115"/>
    </location>
</feature>
<feature type="compositionally biased region" description="Basic and acidic residues" evidence="2">
    <location>
        <begin position="1286"/>
        <end position="1310"/>
    </location>
</feature>
<feature type="compositionally biased region" description="Polar residues" evidence="2">
    <location>
        <begin position="2382"/>
        <end position="2392"/>
    </location>
</feature>
<feature type="compositionally biased region" description="Polar residues" evidence="2">
    <location>
        <begin position="3230"/>
        <end position="3252"/>
    </location>
</feature>
<sequence>MILLEKNSVQSLENLPKLPDSETDSIQTDRLLEDRSFHKVRKRSLRESPLKSPSQSSVPLSLQFKKRTSSLSELPFISDTSPTFLCTPTPQYLLQSKRYRSRPKFWDRTTDYQPLYLLQSCSRNSPLSDNFNDLPALPDSPKVKRDKNLNKSEDYKDASGNDYPRILMKPDLPVHRNSSPNSLETTVVNRSSELDFNQIQLSEYSVLHEEEKKEVEYHTNKEPISPKIEFIDKNSTDYYPNNIQNEEQTPPPQINTKSKENNASELQNIKNCSDVLDLDSLSINSNYSHHEKHQSITTNINSSNPDMQVASTVGPLENFSAPRGKKQRRKINQKRYDRNLQKGNNVNKQGVYNTSQDIQVKQANSLQQSTREKDLATVLTLEENEEEQTNLYPSELVFEKTADSVEDAPEMKDLTVVPTLEENKEEQTDLHPSELVFEKTADSVEDAPEMKDLTVVPTLEENKEEQTDLHPSELVFEKTADSVEDAPEMKDLTVVPTLEENKEEQTDLHPSELVFEKTADSVEDAPEMKDLTVVPTLEEKEEEQTDLHPSELVFEKTADSVEDAPEMKDLTVVPTLEENKEEQTDLHPSELVFEKTADSVEDAPEMKDLTVVPTLEENMEEQTDLHPSELVFEKTADSVEDAPEMKDLTVVPTLEENKEEQTDLHPSELVFEKTADSVEDAPEMKDLTVVPTLEEKEEEQTDLHPSELVFEKTADSVEDAPEMKDLTVVPTLEEKEEEQTDMHPSELVFEKTADSVEDAPEMKDLTVVPTLEEKEEEQTDMHPSELVFEKTADSVEDAPEMKDLTVVPTLEENMEEQTDLHPSELVFEKTADSVEDAPEMKDLTVVPTLEEKEEEQTDMHPSELVFEKTADSVEDAPEMKDLTVVPTLEEKEEEQTDMHPSELVFEKTADSVEDAPEMKDLTVVPTLEEKEEEQTDMHPSELVFEKTADSVEDAPEMKDLTVVPTLEEKEEEQTDMHPSELVFEKTADSVEDAPEMKDLTVVPTLEENKEEQTDMHPSELVFEKTADSVEDAPEMKDLTVVPTLEENKEEQTDLHPSELVFEKTADSVEDAPEMKDLTVVPTLEEKEEEQTDLHPSELVFEKTADSVEDAPEMKDLTVVPTLEEKEEEQTDMHPSELVFEKTADSVEDAPEMKDLTVVPTLEENMEEQTDLHPSELVFEKTADSVEDAPEMKDLTVVPTLEENKEEQTDLHPSELVFEKTADSVEDAPEMKDLTVVPTLEENKEEQTDLHPSELVFEKTADSVEDAPEMKDLTVVPTLEEKEEEQTDLHPSELVFEKTADSVEDAPEMKDLTVVPTLEEKEEEQTDMHPSELVFEKTADSVEDAPEMKDLTVVPTLEEKEEEQTDMHPSELVFEKTADSVEDAPEMKDLTVVPTLEENMEEQTDLHPSELVFEKTADSVEDAPEMKDLTVVPTLEEKEEEQTDMHPSELVFEKTADSVEDAPEMKDLTVVPTLEENMEEQTDMHPSELVFEKTADSVEDAPEMKDLTVVPTLEEKEEEQTDMHPSELVFEKTADSVEDAPEMKDLTVVPTLEEKEEEQTDLHPSELVFEKTADSVEDAPEMKDLTVVPTLEEKEEEQTDMHPSELVFEKTADSVEDAPEMKDLTVVPTLEENKEEQTDLHPSELVFEKTADSVEDAPEMKDLTVVPTLEENMEEQTDLHPSELVFEKTADSVEDAPEMKDLTVVPTLEEKEEEQTDFISTEIVLESTTNDVEKAILSNMSLPVDLIGERNNIRQPASEENILTAATVCKGQYDSHVSSSILEMRLEEVKCSMHSHAEQKYVVGDQLKMEEHNKSSAQYPVNFSKFDVVENKKPSHSLNLYHKDDQNKDTTFFDLDGEIANKSIPLDYVQEDMTEGFCNGDKQKVMKFVSVSNDQVEIPTNNCPLDTSDNNIIKKDFEVKPLTELEFKSYSTSPHKDQVLGFVIKKGDGLTNLRDQSGGASNTVQESKRSSVSCTEKQLNEIKDNDDVKISDSSTKHLSLKNSSDRSKDEINANDKRYSSPSNQDYYGDELPLKFDTRAVNQDQVQRKVTDEQLSNSNIYDQTITDKIKTNIVELSLESNKIHNNVENLQVDSKGIAPGEKLYETVKPQETILYQDTNSQLSTSLKYDQSGLNSDSETPKVKPRNTIKGNKVARPERSRRKNLSSKNHHTNDPEGTKTPAMPEIKRFEESSSTIFSTKSSTPLASNNEENMALPSMLSFEEDVGTKCSDMTTSSKANFPVNSATIESSVNKEDKDESLVTSNKLATYQDKFPQTNLSSTENSEKISQSIRNIAPNQNLLKKDNIIAQVNDTISTSMDSSCSLVKTKETVTKIEASEASKRDSEEKNGNRPISKKKARKGKRNQKNGISTPIDEIKYSSPLADPSQSSECNPTAGSQDLVECNVEFYNPAQDLTWGQFRQVRKNPTKDVENQKGFSIKGDNEILYQVAKSLEAIPGQYTGIKHQGSVIGRWGSQELDKIMSTIKNQNKEQFYTSIPNTTDNTVEYEANFLNIEEPKALKPVGLNCVKNQIDTEISQIETVFSFGSIKSASGLNDRNQSFRLLQPSYTTLLVPKKVSKEFLIIKFEIDDKGKEEFRINQYDGTPTISPDKFLIVDKVIANVTESLDINYKIPGLNYQSIDRYLQSEKFEIPCHKFYTEASRHYNGRLYLFNNLSKSSTTGNYIKFQFTTDFKFDLNFNTIESISNFSMGKYLYKIFRAIFETNLDDKTSQKPSSLDDSMQNSKISLFLSDRQSAESFWSFEVRLFSGNSSSNMMQISGLQTNKVLSGSSLNLKSRLVVVLLANQEILQKYEEKIQDFNKKLPSNATNLEDTSFLNRITKKTPEKNRYGANSIEILSFCQENKIRIMEDLYISGQLELPSFSKAIPISLIKSLTIYWSNSSDFQSQSLSINSESKFLKLTNNASITPPNSSIINNGMFLLKTKLPEITEENKCHKITQIPVRITEISKIGALEKLAVTETPINYSEKYKFKSYIQKSCNENELYIVSCQSFESLLESHQGYQSNGEDQSHKSLSLQPSLRMPTSLEKGKLSSDDMEETQKSITTSTSKSLTESQSSSHEIAPHTIHYPSFGKIESFSDPGYSLSHRAEDKYANIRHTPSLLSSKIVSTLNKDLPDSRIQRSDDKIEAPKFIESDSSEYPQERKSKRKTYVELKTFQPKAQNLVAGTRNLVAGTVLERAALQGCAITRKLNVDQLSSSTQTQRSISEVSRSSNCEPASFASTRHNSTCTSFRGSEVQTSRDLRSLSQPTSKLNLTRQPAPPHIANPQANEGRVRVKDMADVFDGVGEGRLSSPRSPTRPPSMRRRQSMKVLDLECKIEQLVEQNRALVEKVELAEKTAKQYTQKAVHEKVVEIESLTQALDWFKKEVSRLKELNEGLKSAGSKIARQQNERIESLETDNVNSGQEIQLKRDPHRRVSTKDEMALQTAISDKNKEIANLCAELDKAKQKIRDLQKQILVSKTNNTEFFVVRDEDYFDKACQQLCQHVQQWVLRFSKFSDMKACRLTDKINNDKTVNRLQSAILDGSDVDLYLSDRIKRRDIFMSIVMTMIWEFIFTRYLFGMDREQRQKLKTLEKILSEVGPASAVHLWRVTTLTLLSRRSAFAQQRVLDTQAVVHTIIETLSEILPPPSSLEEKVREQLTRVINEAANLSVEMRCQKAEYMMLPPLQPEREPSGNVTRKVYFNARLMNERSGETLSNKELEDKKSIVRVVLFPLVVKKGDSRGEGEEETVVCPAQVLVARPKKTVHYSDEVHSRVSTKSSFPMTELGSVV</sequence>
<feature type="coiled-coil region" evidence="1">
    <location>
        <begin position="3443"/>
        <end position="3477"/>
    </location>
</feature>
<dbReference type="VEuPathDB" id="FungiDB:BLGHR1_13886"/>
<feature type="compositionally biased region" description="Polar residues" evidence="2">
    <location>
        <begin position="1952"/>
        <end position="1971"/>
    </location>
</feature>
<feature type="compositionally biased region" description="Basic and acidic residues" evidence="2">
    <location>
        <begin position="675"/>
        <end position="686"/>
    </location>
</feature>
<feature type="compositionally biased region" description="Basic and acidic residues" evidence="2">
    <location>
        <begin position="701"/>
        <end position="725"/>
    </location>
</feature>
<dbReference type="PANTHER" id="PTHR40641:SF2">
    <property type="entry name" value="INVOLUCRIN REPEAT PROTEIN"/>
    <property type="match status" value="1"/>
</dbReference>
<feature type="compositionally biased region" description="Basic and acidic residues" evidence="2">
    <location>
        <begin position="974"/>
        <end position="998"/>
    </location>
</feature>
<feature type="compositionally biased region" description="Polar residues" evidence="2">
    <location>
        <begin position="1990"/>
        <end position="2001"/>
    </location>
</feature>
<feature type="region of interest" description="Disordered" evidence="2">
    <location>
        <begin position="3131"/>
        <end position="3161"/>
    </location>
</feature>
<feature type="compositionally biased region" description="Basic residues" evidence="2">
    <location>
        <begin position="2350"/>
        <end position="2362"/>
    </location>
</feature>
<feature type="region of interest" description="Disordered" evidence="2">
    <location>
        <begin position="1513"/>
        <end position="1620"/>
    </location>
</feature>
<feature type="compositionally biased region" description="Polar residues" evidence="2">
    <location>
        <begin position="2123"/>
        <end position="2135"/>
    </location>
</feature>
<feature type="compositionally biased region" description="Basic and acidic residues" evidence="2">
    <location>
        <begin position="857"/>
        <end position="881"/>
    </location>
</feature>
<feature type="compositionally biased region" description="Basic and acidic residues" evidence="2">
    <location>
        <begin position="1065"/>
        <end position="1076"/>
    </location>
</feature>
<feature type="compositionally biased region" description="Basic and acidic residues" evidence="2">
    <location>
        <begin position="1260"/>
        <end position="1271"/>
    </location>
</feature>
<evidence type="ECO:0000256" key="1">
    <source>
        <dbReference type="SAM" id="Coils"/>
    </source>
</evidence>
<feature type="region of interest" description="Disordered" evidence="2">
    <location>
        <begin position="294"/>
        <end position="349"/>
    </location>
</feature>
<name>A0A383UT86_BLUHO</name>
<dbReference type="InterPro" id="IPR053268">
    <property type="entry name" value="Woronin_anchor"/>
</dbReference>
<feature type="compositionally biased region" description="Basic and acidic residues" evidence="2">
    <location>
        <begin position="1520"/>
        <end position="1544"/>
    </location>
</feature>
<feature type="compositionally biased region" description="Basic and acidic residues" evidence="2">
    <location>
        <begin position="935"/>
        <end position="959"/>
    </location>
</feature>
<feature type="region of interest" description="Disordered" evidence="2">
    <location>
        <begin position="1065"/>
        <end position="1117"/>
    </location>
</feature>
<evidence type="ECO:0000313" key="3">
    <source>
        <dbReference type="EMBL" id="SZF03097.1"/>
    </source>
</evidence>
<feature type="region of interest" description="Disordered" evidence="2">
    <location>
        <begin position="850"/>
        <end position="998"/>
    </location>
</feature>
<feature type="compositionally biased region" description="Polar residues" evidence="2">
    <location>
        <begin position="3015"/>
        <end position="3033"/>
    </location>
</feature>
<feature type="compositionally biased region" description="Basic and acidic residues" evidence="2">
    <location>
        <begin position="141"/>
        <end position="159"/>
    </location>
</feature>